<evidence type="ECO:0000256" key="6">
    <source>
        <dbReference type="RuleBase" id="RU000477"/>
    </source>
</evidence>
<dbReference type="PANTHER" id="PTHR45724:SF13">
    <property type="entry name" value="AQUAPORIN NIP1-1-RELATED"/>
    <property type="match status" value="1"/>
</dbReference>
<evidence type="ECO:0000256" key="4">
    <source>
        <dbReference type="ARBA" id="ARBA00022989"/>
    </source>
</evidence>
<dbReference type="PRINTS" id="PR00783">
    <property type="entry name" value="MINTRINSICP"/>
</dbReference>
<evidence type="ECO:0000256" key="7">
    <source>
        <dbReference type="SAM" id="Phobius"/>
    </source>
</evidence>
<gene>
    <name evidence="8" type="ORF">PECAL_1P13060</name>
</gene>
<evidence type="ECO:0000313" key="9">
    <source>
        <dbReference type="Proteomes" id="UP000789595"/>
    </source>
</evidence>
<dbReference type="PANTHER" id="PTHR45724">
    <property type="entry name" value="AQUAPORIN NIP2-1"/>
    <property type="match status" value="1"/>
</dbReference>
<dbReference type="Gene3D" id="1.20.1080.10">
    <property type="entry name" value="Glycerol uptake facilitator protein"/>
    <property type="match status" value="2"/>
</dbReference>
<dbReference type="InterPro" id="IPR034294">
    <property type="entry name" value="Aquaporin_transptr"/>
</dbReference>
<name>A0A8J2WTL3_9STRA</name>
<sequence length="478" mass="49174">MPRLPDWLSFKDLQRLKCEFIGTFFLCFAYACKTHMEWSIAPLAVGATYAGVVYAGGPVSGAHYNPATTVALLVRGNIISAKNATLYMLTQALAAICAAVIAGGVFAFSNNAYPTPADDIDDWNAFATEMLFTFMLAFVILHVSTRDEVAGNGYFGLAIGLAYTAALIATGEISGCALNPAIGLLAFINGDWDGAKQAYIYIFGPPIGAAIAGLVFKLTTLVDAAEESGQSAQIVSQGTYVTFMVEAVGTFFVCLVYAFTSPGIHISPLAVGCAYAAMTYAGGPVSGGCFNPVVALAVAFRNFGTDLAPIFKPSTLLLYIAAQVAGALAAGGTAAAILVGDHKVGHPSVGSGSDMGSAFLGEMVGTCLVVLVVLGTATVESTRDNMYFALAIGFAILGAGAAVGGASGGCFNPAVGLLVFVSDSNLADAWIYWVAPPIGALFGLMAFRFVYYDDVAAEELGGVSKPDSSVGEGYAALA</sequence>
<feature type="transmembrane region" description="Helical" evidence="7">
    <location>
        <begin position="240"/>
        <end position="260"/>
    </location>
</feature>
<dbReference type="AlphaFoldDB" id="A0A8J2WTL3"/>
<dbReference type="Proteomes" id="UP000789595">
    <property type="component" value="Unassembled WGS sequence"/>
</dbReference>
<evidence type="ECO:0000256" key="5">
    <source>
        <dbReference type="ARBA" id="ARBA00023136"/>
    </source>
</evidence>
<comment type="caution">
    <text evidence="8">The sequence shown here is derived from an EMBL/GenBank/DDBJ whole genome shotgun (WGS) entry which is preliminary data.</text>
</comment>
<comment type="subcellular location">
    <subcellularLocation>
        <location evidence="1">Membrane</location>
        <topology evidence="1">Multi-pass membrane protein</topology>
    </subcellularLocation>
</comment>
<dbReference type="InterPro" id="IPR000425">
    <property type="entry name" value="MIP"/>
</dbReference>
<proteinExistence type="inferred from homology"/>
<dbReference type="Pfam" id="PF00230">
    <property type="entry name" value="MIP"/>
    <property type="match status" value="2"/>
</dbReference>
<reference evidence="8" key="1">
    <citation type="submission" date="2021-11" db="EMBL/GenBank/DDBJ databases">
        <authorList>
            <consortium name="Genoscope - CEA"/>
            <person name="William W."/>
        </authorList>
    </citation>
    <scope>NUCLEOTIDE SEQUENCE</scope>
</reference>
<feature type="transmembrane region" description="Helical" evidence="7">
    <location>
        <begin position="123"/>
        <end position="143"/>
    </location>
</feature>
<feature type="transmembrane region" description="Helical" evidence="7">
    <location>
        <begin position="200"/>
        <end position="219"/>
    </location>
</feature>
<feature type="transmembrane region" description="Helical" evidence="7">
    <location>
        <begin position="316"/>
        <end position="339"/>
    </location>
</feature>
<keyword evidence="4 7" id="KW-1133">Transmembrane helix</keyword>
<evidence type="ECO:0000256" key="1">
    <source>
        <dbReference type="ARBA" id="ARBA00004141"/>
    </source>
</evidence>
<dbReference type="EMBL" id="CAKKNE010000001">
    <property type="protein sequence ID" value="CAH0364915.1"/>
    <property type="molecule type" value="Genomic_DNA"/>
</dbReference>
<feature type="transmembrane region" description="Helical" evidence="7">
    <location>
        <begin position="359"/>
        <end position="379"/>
    </location>
</feature>
<evidence type="ECO:0000313" key="8">
    <source>
        <dbReference type="EMBL" id="CAH0364915.1"/>
    </source>
</evidence>
<dbReference type="InterPro" id="IPR023271">
    <property type="entry name" value="Aquaporin-like"/>
</dbReference>
<dbReference type="OrthoDB" id="3222at2759"/>
<protein>
    <recommendedName>
        <fullName evidence="10">Aquaporin</fullName>
    </recommendedName>
</protein>
<dbReference type="GO" id="GO:0015267">
    <property type="term" value="F:channel activity"/>
    <property type="evidence" value="ECO:0007669"/>
    <property type="project" value="InterPro"/>
</dbReference>
<keyword evidence="2 6" id="KW-0813">Transport</keyword>
<feature type="transmembrane region" description="Helical" evidence="7">
    <location>
        <begin position="155"/>
        <end position="188"/>
    </location>
</feature>
<dbReference type="SUPFAM" id="SSF81338">
    <property type="entry name" value="Aquaporin-like"/>
    <property type="match status" value="2"/>
</dbReference>
<evidence type="ECO:0008006" key="10">
    <source>
        <dbReference type="Google" id="ProtNLM"/>
    </source>
</evidence>
<organism evidence="8 9">
    <name type="scientific">Pelagomonas calceolata</name>
    <dbReference type="NCBI Taxonomy" id="35677"/>
    <lineage>
        <taxon>Eukaryota</taxon>
        <taxon>Sar</taxon>
        <taxon>Stramenopiles</taxon>
        <taxon>Ochrophyta</taxon>
        <taxon>Pelagophyceae</taxon>
        <taxon>Pelagomonadales</taxon>
        <taxon>Pelagomonadaceae</taxon>
        <taxon>Pelagomonas</taxon>
    </lineage>
</organism>
<dbReference type="GO" id="GO:0016020">
    <property type="term" value="C:membrane"/>
    <property type="evidence" value="ECO:0007669"/>
    <property type="project" value="UniProtKB-SubCell"/>
</dbReference>
<feature type="transmembrane region" description="Helical" evidence="7">
    <location>
        <begin position="386"/>
        <end position="409"/>
    </location>
</feature>
<evidence type="ECO:0000256" key="2">
    <source>
        <dbReference type="ARBA" id="ARBA00022448"/>
    </source>
</evidence>
<keyword evidence="3 6" id="KW-0812">Transmembrane</keyword>
<dbReference type="PROSITE" id="PS51257">
    <property type="entry name" value="PROKAR_LIPOPROTEIN"/>
    <property type="match status" value="1"/>
</dbReference>
<comment type="similarity">
    <text evidence="6">Belongs to the MIP/aquaporin (TC 1.A.8) family.</text>
</comment>
<keyword evidence="9" id="KW-1185">Reference proteome</keyword>
<feature type="transmembrane region" description="Helical" evidence="7">
    <location>
        <begin position="429"/>
        <end position="451"/>
    </location>
</feature>
<accession>A0A8J2WTL3</accession>
<feature type="transmembrane region" description="Helical" evidence="7">
    <location>
        <begin position="85"/>
        <end position="108"/>
    </location>
</feature>
<evidence type="ECO:0000256" key="3">
    <source>
        <dbReference type="ARBA" id="ARBA00022692"/>
    </source>
</evidence>
<feature type="transmembrane region" description="Helical" evidence="7">
    <location>
        <begin position="280"/>
        <end position="304"/>
    </location>
</feature>
<keyword evidence="5 7" id="KW-0472">Membrane</keyword>